<dbReference type="EMBL" id="CP019980">
    <property type="protein sequence ID" value="AVK98299.1"/>
    <property type="molecule type" value="Genomic_DNA"/>
</dbReference>
<evidence type="ECO:0000313" key="1">
    <source>
        <dbReference type="EMBL" id="AVK98299.1"/>
    </source>
</evidence>
<reference evidence="2 4" key="2">
    <citation type="submission" date="2018-06" db="EMBL/GenBank/DDBJ databases">
        <authorList>
            <consortium name="Pathogen Informatics"/>
            <person name="Doyle S."/>
        </authorList>
    </citation>
    <scope>NUCLEOTIDE SEQUENCE [LARGE SCALE GENOMIC DNA]</scope>
    <source>
        <strain evidence="2 4">NCTC10338</strain>
    </source>
</reference>
<dbReference type="RefSeq" id="WP_024362525.1">
    <property type="nucleotide sequence ID" value="NZ_BJNS01000004.1"/>
</dbReference>
<protein>
    <submittedName>
        <fullName evidence="1">Uncharacterized protein</fullName>
    </submittedName>
</protein>
<evidence type="ECO:0000313" key="4">
    <source>
        <dbReference type="Proteomes" id="UP000255295"/>
    </source>
</evidence>
<gene>
    <name evidence="1" type="ORF">LS41612_19320</name>
    <name evidence="2" type="ORF">NCTC10338_00807</name>
</gene>
<dbReference type="GeneID" id="48278362"/>
<evidence type="ECO:0000313" key="2">
    <source>
        <dbReference type="EMBL" id="SUV15738.1"/>
    </source>
</evidence>
<evidence type="ECO:0000313" key="3">
    <source>
        <dbReference type="Proteomes" id="UP000238825"/>
    </source>
</evidence>
<accession>A0A2S0K4R4</accession>
<dbReference type="Proteomes" id="UP000238825">
    <property type="component" value="Chromosome"/>
</dbReference>
<dbReference type="AlphaFoldDB" id="A0A2S0K4R4"/>
<organism evidence="1 3">
    <name type="scientific">Lysinibacillus sphaericus</name>
    <name type="common">Bacillus sphaericus</name>
    <dbReference type="NCBI Taxonomy" id="1421"/>
    <lineage>
        <taxon>Bacteria</taxon>
        <taxon>Bacillati</taxon>
        <taxon>Bacillota</taxon>
        <taxon>Bacilli</taxon>
        <taxon>Bacillales</taxon>
        <taxon>Bacillaceae</taxon>
        <taxon>Lysinibacillus</taxon>
    </lineage>
</organism>
<reference evidence="1 3" key="1">
    <citation type="submission" date="2017-03" db="EMBL/GenBank/DDBJ databases">
        <title>The whole genome sequencing and assembly of Lysinibacillus sphaericus DSM 28T strain.</title>
        <authorList>
            <person name="Lee Y.-J."/>
            <person name="Yi H."/>
            <person name="Bahn Y.-S."/>
            <person name="Kim J.F."/>
            <person name="Lee D.-W."/>
        </authorList>
    </citation>
    <scope>NUCLEOTIDE SEQUENCE [LARGE SCALE GENOMIC DNA]</scope>
    <source>
        <strain evidence="1 3">DSM 28</strain>
    </source>
</reference>
<dbReference type="Proteomes" id="UP000255295">
    <property type="component" value="Unassembled WGS sequence"/>
</dbReference>
<sequence length="102" mass="11540">MLCEHCHQTIKTLLLEGDFGADPLWCGHCHANLELEQLPLDESLLTELTTWMCNFGEWIDLETDSFIDGMDTLAKSHDVQGEDLAKKVAEAFAMPVIFKPYL</sequence>
<name>A0A2S0K4R4_LYSSH</name>
<dbReference type="EMBL" id="UFSZ01000001">
    <property type="protein sequence ID" value="SUV15738.1"/>
    <property type="molecule type" value="Genomic_DNA"/>
</dbReference>
<proteinExistence type="predicted"/>